<dbReference type="EMBL" id="SJZJ01000009">
    <property type="protein sequence ID" value="TCJ28946.1"/>
    <property type="molecule type" value="Genomic_DNA"/>
</dbReference>
<organism evidence="1 2">
    <name type="scientific">Nocardioides jejuensis</name>
    <dbReference type="NCBI Taxonomy" id="2502782"/>
    <lineage>
        <taxon>Bacteria</taxon>
        <taxon>Bacillati</taxon>
        <taxon>Actinomycetota</taxon>
        <taxon>Actinomycetes</taxon>
        <taxon>Propionibacteriales</taxon>
        <taxon>Nocardioidaceae</taxon>
        <taxon>Nocardioides</taxon>
    </lineage>
</organism>
<accession>A0A4R1CFX4</accession>
<evidence type="ECO:0000313" key="1">
    <source>
        <dbReference type="EMBL" id="TCJ28946.1"/>
    </source>
</evidence>
<proteinExistence type="predicted"/>
<reference evidence="1 2" key="1">
    <citation type="submission" date="2019-03" db="EMBL/GenBank/DDBJ databases">
        <authorList>
            <person name="Kim M.K.M."/>
        </authorList>
    </citation>
    <scope>NUCLEOTIDE SEQUENCE [LARGE SCALE GENOMIC DNA]</scope>
    <source>
        <strain evidence="1 2">18JY15-6</strain>
    </source>
</reference>
<dbReference type="AlphaFoldDB" id="A0A4R1CFX4"/>
<gene>
    <name evidence="1" type="ORF">EPD65_07195</name>
</gene>
<protein>
    <submittedName>
        <fullName evidence="1">Uncharacterized protein</fullName>
    </submittedName>
</protein>
<dbReference type="Proteomes" id="UP000295453">
    <property type="component" value="Unassembled WGS sequence"/>
</dbReference>
<name>A0A4R1CFX4_9ACTN</name>
<keyword evidence="2" id="KW-1185">Reference proteome</keyword>
<dbReference type="OrthoDB" id="5169219at2"/>
<dbReference type="RefSeq" id="WP_131582645.1">
    <property type="nucleotide sequence ID" value="NZ_SJZJ01000009.1"/>
</dbReference>
<comment type="caution">
    <text evidence="1">The sequence shown here is derived from an EMBL/GenBank/DDBJ whole genome shotgun (WGS) entry which is preliminary data.</text>
</comment>
<evidence type="ECO:0000313" key="2">
    <source>
        <dbReference type="Proteomes" id="UP000295453"/>
    </source>
</evidence>
<sequence>MSARAIAVLDRFPRHIAASDPEKRFELVVGSLVESLEVLTRQAADVRRAHRLAEEPTVADLALLAGLHALRAPVYGPLLERLKHQSEQPGYDAALALRRAVVSGAIGAHGIGNATPHAVLAATAAYLGFSMGTVVPTPGRWWTLAHCDDLLETHQDLLALEENPFRHADLEPAPRPHGQRFRIVRGGLEDVDVTVRVLGVGARTVRPMVVDVLAGHGLVWEGSVPDGSELRFEASGAVTLDGDVVTGSAWEFHGAVFADGRARLQGDFAFTDATTREHDGHFVTTAPLADALEASAAFPHGAATTGPLRLRLGQTYWAAFVRVDHTSTVTPGALAPRTKHARFDQAVLADSNGIDGPTAGDPSFRIGFAWEEREPFAVRILLPRRLAAVDDDKGSKLREPLRQLLDRHRAAGVDVRIEYADPRWTVGTGVVRDTEDDAIGTVVAGTELWPDGTPQPGPS</sequence>